<organism evidence="2 3">
    <name type="scientific">Mycena chlorophos</name>
    <name type="common">Agaric fungus</name>
    <name type="synonym">Agaricus chlorophos</name>
    <dbReference type="NCBI Taxonomy" id="658473"/>
    <lineage>
        <taxon>Eukaryota</taxon>
        <taxon>Fungi</taxon>
        <taxon>Dikarya</taxon>
        <taxon>Basidiomycota</taxon>
        <taxon>Agaricomycotina</taxon>
        <taxon>Agaricomycetes</taxon>
        <taxon>Agaricomycetidae</taxon>
        <taxon>Agaricales</taxon>
        <taxon>Marasmiineae</taxon>
        <taxon>Mycenaceae</taxon>
        <taxon>Mycena</taxon>
    </lineage>
</organism>
<dbReference type="EMBL" id="DF849943">
    <property type="protein sequence ID" value="GAT60423.1"/>
    <property type="molecule type" value="Genomic_DNA"/>
</dbReference>
<feature type="compositionally biased region" description="Pro residues" evidence="1">
    <location>
        <begin position="44"/>
        <end position="54"/>
    </location>
</feature>
<evidence type="ECO:0000256" key="1">
    <source>
        <dbReference type="SAM" id="MobiDB-lite"/>
    </source>
</evidence>
<feature type="compositionally biased region" description="Polar residues" evidence="1">
    <location>
        <begin position="103"/>
        <end position="123"/>
    </location>
</feature>
<feature type="region of interest" description="Disordered" evidence="1">
    <location>
        <begin position="36"/>
        <end position="64"/>
    </location>
</feature>
<sequence length="281" mass="30630">MAAQPPTQNALPKTHRVRLMRSTRKLAALLGAAPLLVDTREAVPPLPSPSPRPNSPTGDQVPQTPTIDAVLAKHAGPVLEPVESSTRPTLLLRINTLPGTRPRSASQTLGRPSSMALTPTSDSLLDGEDGQLEKKQRWRKMAHVARILGNGVPIELVFPDRDEDVPSPESRPPTRLEQAKVVSLDEDEPCTIMLPALKAVKSVNSSPSSPARASTSSEQPMMVERPAGARIRRASSMQFTSKDKNALLQPRNELVRKEINWTGEWNQDKDAVMKGLRTLKA</sequence>
<accession>A0ABQ0MAT7</accession>
<protein>
    <submittedName>
        <fullName evidence="2">Uncharacterized protein</fullName>
    </submittedName>
</protein>
<name>A0ABQ0MAT7_MYCCL</name>
<dbReference type="Proteomes" id="UP000815677">
    <property type="component" value="Unassembled WGS sequence"/>
</dbReference>
<gene>
    <name evidence="2" type="ORF">MCHLO_16560</name>
</gene>
<evidence type="ECO:0000313" key="3">
    <source>
        <dbReference type="Proteomes" id="UP000815677"/>
    </source>
</evidence>
<proteinExistence type="predicted"/>
<evidence type="ECO:0000313" key="2">
    <source>
        <dbReference type="EMBL" id="GAT60423.1"/>
    </source>
</evidence>
<keyword evidence="3" id="KW-1185">Reference proteome</keyword>
<reference evidence="2" key="1">
    <citation type="submission" date="2014-09" db="EMBL/GenBank/DDBJ databases">
        <title>Genome sequence of the luminous mushroom Mycena chlorophos for searching fungal bioluminescence genes.</title>
        <authorList>
            <person name="Tanaka Y."/>
            <person name="Kasuga D."/>
            <person name="Oba Y."/>
            <person name="Hase S."/>
            <person name="Sato K."/>
            <person name="Oba Y."/>
            <person name="Sakakibara Y."/>
        </authorList>
    </citation>
    <scope>NUCLEOTIDE SEQUENCE</scope>
</reference>
<feature type="region of interest" description="Disordered" evidence="1">
    <location>
        <begin position="97"/>
        <end position="128"/>
    </location>
</feature>